<gene>
    <name evidence="2" type="ORF">GCM10022281_23270</name>
</gene>
<feature type="domain" description="VOC" evidence="1">
    <location>
        <begin position="1"/>
        <end position="118"/>
    </location>
</feature>
<sequence length="118" mass="13570">MSDWQTPNLPSRDFDKTEAFMGALGFTRAYRSAGWMILRRGTLQIEYFHHPDFDPENSGYGTCLRLDDLDAFYQVCLDAGIPVKNIGAPRLHPPRQEPEIRRAAMIDPDFSLFHLIQN</sequence>
<dbReference type="SUPFAM" id="SSF54593">
    <property type="entry name" value="Glyoxalase/Bleomycin resistance protein/Dihydroxybiphenyl dioxygenase"/>
    <property type="match status" value="1"/>
</dbReference>
<protein>
    <submittedName>
        <fullName evidence="2">Bleomycin resistance protein</fullName>
    </submittedName>
</protein>
<organism evidence="2 3">
    <name type="scientific">Sphingomonas rosea</name>
    <dbReference type="NCBI Taxonomy" id="335605"/>
    <lineage>
        <taxon>Bacteria</taxon>
        <taxon>Pseudomonadati</taxon>
        <taxon>Pseudomonadota</taxon>
        <taxon>Alphaproteobacteria</taxon>
        <taxon>Sphingomonadales</taxon>
        <taxon>Sphingomonadaceae</taxon>
        <taxon>Sphingomonas</taxon>
    </lineage>
</organism>
<proteinExistence type="predicted"/>
<dbReference type="Proteomes" id="UP001424459">
    <property type="component" value="Unassembled WGS sequence"/>
</dbReference>
<evidence type="ECO:0000313" key="3">
    <source>
        <dbReference type="Proteomes" id="UP001424459"/>
    </source>
</evidence>
<keyword evidence="3" id="KW-1185">Reference proteome</keyword>
<accession>A0ABP7UE90</accession>
<dbReference type="Gene3D" id="3.10.180.10">
    <property type="entry name" value="2,3-Dihydroxybiphenyl 1,2-Dioxygenase, domain 1"/>
    <property type="match status" value="1"/>
</dbReference>
<evidence type="ECO:0000313" key="2">
    <source>
        <dbReference type="EMBL" id="GAA4041550.1"/>
    </source>
</evidence>
<dbReference type="InterPro" id="IPR029068">
    <property type="entry name" value="Glyas_Bleomycin-R_OHBP_Dase"/>
</dbReference>
<dbReference type="RefSeq" id="WP_344697256.1">
    <property type="nucleotide sequence ID" value="NZ_BAABBR010000001.1"/>
</dbReference>
<dbReference type="InterPro" id="IPR037523">
    <property type="entry name" value="VOC_core"/>
</dbReference>
<dbReference type="EMBL" id="BAABBR010000001">
    <property type="protein sequence ID" value="GAA4041550.1"/>
    <property type="molecule type" value="Genomic_DNA"/>
</dbReference>
<reference evidence="3" key="1">
    <citation type="journal article" date="2019" name="Int. J. Syst. Evol. Microbiol.">
        <title>The Global Catalogue of Microorganisms (GCM) 10K type strain sequencing project: providing services to taxonomists for standard genome sequencing and annotation.</title>
        <authorList>
            <consortium name="The Broad Institute Genomics Platform"/>
            <consortium name="The Broad Institute Genome Sequencing Center for Infectious Disease"/>
            <person name="Wu L."/>
            <person name="Ma J."/>
        </authorList>
    </citation>
    <scope>NUCLEOTIDE SEQUENCE [LARGE SCALE GENOMIC DNA]</scope>
    <source>
        <strain evidence="3">JCM 17564</strain>
    </source>
</reference>
<name>A0ABP7UE90_9SPHN</name>
<evidence type="ECO:0000259" key="1">
    <source>
        <dbReference type="PROSITE" id="PS51819"/>
    </source>
</evidence>
<dbReference type="PROSITE" id="PS51819">
    <property type="entry name" value="VOC"/>
    <property type="match status" value="1"/>
</dbReference>
<comment type="caution">
    <text evidence="2">The sequence shown here is derived from an EMBL/GenBank/DDBJ whole genome shotgun (WGS) entry which is preliminary data.</text>
</comment>
<dbReference type="CDD" id="cd08350">
    <property type="entry name" value="BLMT_like"/>
    <property type="match status" value="1"/>
</dbReference>